<reference evidence="1" key="1">
    <citation type="submission" date="2020-02" db="EMBL/GenBank/DDBJ databases">
        <authorList>
            <person name="Meier V. D."/>
        </authorList>
    </citation>
    <scope>NUCLEOTIDE SEQUENCE</scope>
    <source>
        <strain evidence="1">AVDCRST_MAG95</strain>
    </source>
</reference>
<accession>A0A6J4H393</accession>
<evidence type="ECO:0000313" key="1">
    <source>
        <dbReference type="EMBL" id="CAA9210165.1"/>
    </source>
</evidence>
<organism evidence="1">
    <name type="scientific">uncultured Adhaeribacter sp</name>
    <dbReference type="NCBI Taxonomy" id="448109"/>
    <lineage>
        <taxon>Bacteria</taxon>
        <taxon>Pseudomonadati</taxon>
        <taxon>Bacteroidota</taxon>
        <taxon>Cytophagia</taxon>
        <taxon>Cytophagales</taxon>
        <taxon>Hymenobacteraceae</taxon>
        <taxon>Adhaeribacter</taxon>
        <taxon>environmental samples</taxon>
    </lineage>
</organism>
<dbReference type="AlphaFoldDB" id="A0A6J4H393"/>
<name>A0A6J4H393_9BACT</name>
<protein>
    <submittedName>
        <fullName evidence="1">Uncharacterized protein</fullName>
    </submittedName>
</protein>
<gene>
    <name evidence="1" type="ORF">AVDCRST_MAG95-66</name>
</gene>
<proteinExistence type="predicted"/>
<sequence>MLSLKKLESSVVKGIFWISLVRCQFIFRASTRLKAAVLSCLLRLSLPLGRRASFGSSALAILRTCRGTFLHPRCIQNAAHRKFSRGSTAKLV</sequence>
<dbReference type="EMBL" id="CADCTJ010000014">
    <property type="protein sequence ID" value="CAA9210165.1"/>
    <property type="molecule type" value="Genomic_DNA"/>
</dbReference>